<accession>A0A0P1GYC5</accession>
<feature type="transmembrane region" description="Helical" evidence="6">
    <location>
        <begin position="169"/>
        <end position="188"/>
    </location>
</feature>
<feature type="transmembrane region" description="Helical" evidence="6">
    <location>
        <begin position="208"/>
        <end position="227"/>
    </location>
</feature>
<feature type="transmembrane region" description="Helical" evidence="6">
    <location>
        <begin position="145"/>
        <end position="163"/>
    </location>
</feature>
<feature type="transmembrane region" description="Helical" evidence="6">
    <location>
        <begin position="323"/>
        <end position="347"/>
    </location>
</feature>
<evidence type="ECO:0000313" key="7">
    <source>
        <dbReference type="EMBL" id="CUH82312.1"/>
    </source>
</evidence>
<dbReference type="AlphaFoldDB" id="A0A0P1GYC5"/>
<feature type="transmembrane region" description="Helical" evidence="6">
    <location>
        <begin position="242"/>
        <end position="261"/>
    </location>
</feature>
<dbReference type="GO" id="GO:0005886">
    <property type="term" value="C:plasma membrane"/>
    <property type="evidence" value="ECO:0007669"/>
    <property type="project" value="UniProtKB-SubCell"/>
</dbReference>
<keyword evidence="4 6" id="KW-1133">Transmembrane helix</keyword>
<keyword evidence="8" id="KW-1185">Reference proteome</keyword>
<evidence type="ECO:0000256" key="6">
    <source>
        <dbReference type="SAM" id="Phobius"/>
    </source>
</evidence>
<gene>
    <name evidence="7" type="ORF">TRN7648_03906</name>
</gene>
<feature type="transmembrane region" description="Helical" evidence="6">
    <location>
        <begin position="292"/>
        <end position="311"/>
    </location>
</feature>
<feature type="transmembrane region" description="Helical" evidence="6">
    <location>
        <begin position="43"/>
        <end position="69"/>
    </location>
</feature>
<proteinExistence type="predicted"/>
<feature type="transmembrane region" description="Helical" evidence="6">
    <location>
        <begin position="12"/>
        <end position="31"/>
    </location>
</feature>
<dbReference type="Proteomes" id="UP000054935">
    <property type="component" value="Unassembled WGS sequence"/>
</dbReference>
<evidence type="ECO:0000256" key="5">
    <source>
        <dbReference type="ARBA" id="ARBA00023136"/>
    </source>
</evidence>
<dbReference type="InterPro" id="IPR050833">
    <property type="entry name" value="Poly_Biosynth_Transport"/>
</dbReference>
<dbReference type="EMBL" id="CYSE01000012">
    <property type="protein sequence ID" value="CUH82312.1"/>
    <property type="molecule type" value="Genomic_DNA"/>
</dbReference>
<feature type="transmembrane region" description="Helical" evidence="6">
    <location>
        <begin position="354"/>
        <end position="375"/>
    </location>
</feature>
<evidence type="ECO:0000256" key="1">
    <source>
        <dbReference type="ARBA" id="ARBA00004651"/>
    </source>
</evidence>
<dbReference type="PANTHER" id="PTHR30250">
    <property type="entry name" value="PST FAMILY PREDICTED COLANIC ACID TRANSPORTER"/>
    <property type="match status" value="1"/>
</dbReference>
<reference evidence="7 8" key="1">
    <citation type="submission" date="2015-09" db="EMBL/GenBank/DDBJ databases">
        <authorList>
            <consortium name="Swine Surveillance"/>
        </authorList>
    </citation>
    <scope>NUCLEOTIDE SEQUENCE [LARGE SCALE GENOMIC DNA]</scope>
    <source>
        <strain evidence="7 8">CECT 7648</strain>
    </source>
</reference>
<evidence type="ECO:0000256" key="2">
    <source>
        <dbReference type="ARBA" id="ARBA00022475"/>
    </source>
</evidence>
<dbReference type="PANTHER" id="PTHR30250:SF11">
    <property type="entry name" value="O-ANTIGEN TRANSPORTER-RELATED"/>
    <property type="match status" value="1"/>
</dbReference>
<feature type="transmembrane region" description="Helical" evidence="6">
    <location>
        <begin position="113"/>
        <end position="133"/>
    </location>
</feature>
<evidence type="ECO:0000313" key="8">
    <source>
        <dbReference type="Proteomes" id="UP000054935"/>
    </source>
</evidence>
<keyword evidence="2" id="KW-1003">Cell membrane</keyword>
<dbReference type="STRING" id="441103.TRN7648_03906"/>
<comment type="subcellular location">
    <subcellularLocation>
        <location evidence="1">Cell membrane</location>
        <topology evidence="1">Multi-pass membrane protein</topology>
    </subcellularLocation>
</comment>
<keyword evidence="5 6" id="KW-0472">Membrane</keyword>
<sequence>MLARLFRSSYAYVVINTAVSLLAFGRNLLFMNSLGLAEVGQIALMQTIVMLVGFAQGGLISGAFILWAGGDRDLNRRMADVLFAGKAVLGIVLALGLAVLGPGVLMPTVAPETLTIGLAAGLATLASTWMNNVLVADQKLRQSNLVNVVAVLVSLGLALLTLGSGDLQLALLSIAVQPLLVALGGAVLEPQARPRAARPEGAALRRMLAVGVMPFLGSLSLLLIYQIERWSIAGVMGPEALGRYYIVILYMTFFLLVPTALMNVHFPRARRALAAGDTDGFRRTIRRHMVELAVYAGLALLVKLVLLSLVLDSFLPNFSGTEPLVYLAFLTGLGMLAQAPGTLVLYAVEDTRPVLIAGLVSLGSFCALLGAVWLAGFTLTAVLVARILSAALGAVYLLWQRHVALTRLDRKERAL</sequence>
<keyword evidence="3 6" id="KW-0812">Transmembrane</keyword>
<protein>
    <recommendedName>
        <fullName evidence="9">Polysaccharide biosynthesis protein</fullName>
    </recommendedName>
</protein>
<evidence type="ECO:0008006" key="9">
    <source>
        <dbReference type="Google" id="ProtNLM"/>
    </source>
</evidence>
<organism evidence="7 8">
    <name type="scientific">Tropicibacter naphthalenivorans</name>
    <dbReference type="NCBI Taxonomy" id="441103"/>
    <lineage>
        <taxon>Bacteria</taxon>
        <taxon>Pseudomonadati</taxon>
        <taxon>Pseudomonadota</taxon>
        <taxon>Alphaproteobacteria</taxon>
        <taxon>Rhodobacterales</taxon>
        <taxon>Roseobacteraceae</taxon>
        <taxon>Tropicibacter</taxon>
    </lineage>
</organism>
<feature type="transmembrane region" description="Helical" evidence="6">
    <location>
        <begin position="81"/>
        <end position="101"/>
    </location>
</feature>
<evidence type="ECO:0000256" key="4">
    <source>
        <dbReference type="ARBA" id="ARBA00022989"/>
    </source>
</evidence>
<name>A0A0P1GYC5_9RHOB</name>
<feature type="transmembrane region" description="Helical" evidence="6">
    <location>
        <begin position="381"/>
        <end position="399"/>
    </location>
</feature>
<evidence type="ECO:0000256" key="3">
    <source>
        <dbReference type="ARBA" id="ARBA00022692"/>
    </source>
</evidence>